<dbReference type="InterPro" id="IPR029028">
    <property type="entry name" value="Alpha/beta_knot_MTases"/>
</dbReference>
<comment type="caution">
    <text evidence="4">The sequence shown here is derived from an EMBL/GenBank/DDBJ whole genome shotgun (WGS) entry which is preliminary data.</text>
</comment>
<dbReference type="InterPro" id="IPR029064">
    <property type="entry name" value="Ribosomal_eL30-like_sf"/>
</dbReference>
<sequence>MCCMAGAVIGHIRVYGCCRKENAICAVVKVCIRPLLSSNYIIQVRQYGRWTNRTPVRTLPSEEDVNKYPAEQIEAESNITKINSEKVHWRHKPCDSNSSNEPTEKPKQVLCRKVVKKNTSYDMIQTVMDSNGEFIYTKLPNKDARMTSLLTNIQSHNTKEQKYIILEGKRLIIEALENNCKLEYLLFSRKSDVEEIKSFLPKSGATLYKMPYREIQLWSGLTTSPGIIGIFRKPDAENFNPSPDSIPLTIICDNIREPGNLGAILRTCAGAGCHKIILTKGCVNLWDTKVTRSASGAHFHLKILSKIDWTDIEKQIQSNSRIFMADNKLFNSTSENLDDAAFRIENIPLVPYYGIHTEKTESITLIVGGETEGLSEYGVDCLNSAVALGIILFEVKKQMLLNVQENKSRIQIFG</sequence>
<dbReference type="GO" id="GO:0032259">
    <property type="term" value="P:methylation"/>
    <property type="evidence" value="ECO:0007669"/>
    <property type="project" value="UniProtKB-KW"/>
</dbReference>
<dbReference type="InterPro" id="IPR029026">
    <property type="entry name" value="tRNA_m1G_MTases_N"/>
</dbReference>
<dbReference type="SMART" id="SM00967">
    <property type="entry name" value="SpoU_sub_bind"/>
    <property type="match status" value="1"/>
</dbReference>
<dbReference type="PANTHER" id="PTHR43191">
    <property type="entry name" value="RRNA METHYLTRANSFERASE 3"/>
    <property type="match status" value="1"/>
</dbReference>
<dbReference type="SUPFAM" id="SSF55315">
    <property type="entry name" value="L30e-like"/>
    <property type="match status" value="1"/>
</dbReference>
<dbReference type="GO" id="GO:0006396">
    <property type="term" value="P:RNA processing"/>
    <property type="evidence" value="ECO:0007669"/>
    <property type="project" value="InterPro"/>
</dbReference>
<evidence type="ECO:0000256" key="1">
    <source>
        <dbReference type="ARBA" id="ARBA00022603"/>
    </source>
</evidence>
<dbReference type="PANTHER" id="PTHR43191:SF2">
    <property type="entry name" value="RRNA METHYLTRANSFERASE 3, MITOCHONDRIAL"/>
    <property type="match status" value="1"/>
</dbReference>
<dbReference type="Gene3D" id="3.40.1280.10">
    <property type="match status" value="1"/>
</dbReference>
<dbReference type="Proteomes" id="UP001458880">
    <property type="component" value="Unassembled WGS sequence"/>
</dbReference>
<dbReference type="GO" id="GO:0008173">
    <property type="term" value="F:RNA methyltransferase activity"/>
    <property type="evidence" value="ECO:0007669"/>
    <property type="project" value="InterPro"/>
</dbReference>
<keyword evidence="5" id="KW-1185">Reference proteome</keyword>
<proteinExistence type="predicted"/>
<dbReference type="InterPro" id="IPR051259">
    <property type="entry name" value="rRNA_Methyltransferase"/>
</dbReference>
<evidence type="ECO:0000313" key="4">
    <source>
        <dbReference type="EMBL" id="KAK9721121.1"/>
    </source>
</evidence>
<name>A0AAW1KNL1_POPJA</name>
<evidence type="ECO:0000256" key="2">
    <source>
        <dbReference type="ARBA" id="ARBA00022679"/>
    </source>
</evidence>
<dbReference type="InterPro" id="IPR001537">
    <property type="entry name" value="SpoU_MeTrfase"/>
</dbReference>
<dbReference type="Gene3D" id="3.30.1330.30">
    <property type="match status" value="1"/>
</dbReference>
<accession>A0AAW1KNL1</accession>
<dbReference type="SUPFAM" id="SSF75217">
    <property type="entry name" value="alpha/beta knot"/>
    <property type="match status" value="1"/>
</dbReference>
<dbReference type="EMBL" id="JASPKY010000203">
    <property type="protein sequence ID" value="KAK9721121.1"/>
    <property type="molecule type" value="Genomic_DNA"/>
</dbReference>
<feature type="domain" description="RNA 2-O ribose methyltransferase substrate binding" evidence="3">
    <location>
        <begin position="165"/>
        <end position="237"/>
    </location>
</feature>
<gene>
    <name evidence="4" type="ORF">QE152_g21700</name>
</gene>
<evidence type="ECO:0000313" key="5">
    <source>
        <dbReference type="Proteomes" id="UP001458880"/>
    </source>
</evidence>
<dbReference type="Pfam" id="PF00588">
    <property type="entry name" value="SpoU_methylase"/>
    <property type="match status" value="1"/>
</dbReference>
<dbReference type="InterPro" id="IPR013123">
    <property type="entry name" value="SpoU_subst-bd"/>
</dbReference>
<dbReference type="GO" id="GO:0003723">
    <property type="term" value="F:RNA binding"/>
    <property type="evidence" value="ECO:0007669"/>
    <property type="project" value="InterPro"/>
</dbReference>
<dbReference type="AlphaFoldDB" id="A0AAW1KNL1"/>
<evidence type="ECO:0000259" key="3">
    <source>
        <dbReference type="SMART" id="SM00967"/>
    </source>
</evidence>
<keyword evidence="1 4" id="KW-0489">Methyltransferase</keyword>
<reference evidence="4 5" key="1">
    <citation type="journal article" date="2024" name="BMC Genomics">
        <title>De novo assembly and annotation of Popillia japonica's genome with initial clues to its potential as an invasive pest.</title>
        <authorList>
            <person name="Cucini C."/>
            <person name="Boschi S."/>
            <person name="Funari R."/>
            <person name="Cardaioli E."/>
            <person name="Iannotti N."/>
            <person name="Marturano G."/>
            <person name="Paoli F."/>
            <person name="Bruttini M."/>
            <person name="Carapelli A."/>
            <person name="Frati F."/>
            <person name="Nardi F."/>
        </authorList>
    </citation>
    <scope>NUCLEOTIDE SEQUENCE [LARGE SCALE GENOMIC DNA]</scope>
    <source>
        <strain evidence="4">DMR45628</strain>
    </source>
</reference>
<organism evidence="4 5">
    <name type="scientific">Popillia japonica</name>
    <name type="common">Japanese beetle</name>
    <dbReference type="NCBI Taxonomy" id="7064"/>
    <lineage>
        <taxon>Eukaryota</taxon>
        <taxon>Metazoa</taxon>
        <taxon>Ecdysozoa</taxon>
        <taxon>Arthropoda</taxon>
        <taxon>Hexapoda</taxon>
        <taxon>Insecta</taxon>
        <taxon>Pterygota</taxon>
        <taxon>Neoptera</taxon>
        <taxon>Endopterygota</taxon>
        <taxon>Coleoptera</taxon>
        <taxon>Polyphaga</taxon>
        <taxon>Scarabaeiformia</taxon>
        <taxon>Scarabaeidae</taxon>
        <taxon>Rutelinae</taxon>
        <taxon>Popillia</taxon>
    </lineage>
</organism>
<dbReference type="GO" id="GO:0005737">
    <property type="term" value="C:cytoplasm"/>
    <property type="evidence" value="ECO:0007669"/>
    <property type="project" value="UniProtKB-ARBA"/>
</dbReference>
<protein>
    <submittedName>
        <fullName evidence="4">SpoU rRNA Methylase family</fullName>
    </submittedName>
</protein>
<keyword evidence="2" id="KW-0808">Transferase</keyword>